<protein>
    <submittedName>
        <fullName evidence="1">Uncharacterized protein</fullName>
    </submittedName>
</protein>
<evidence type="ECO:0000313" key="1">
    <source>
        <dbReference type="EMBL" id="GAG29891.1"/>
    </source>
</evidence>
<dbReference type="EMBL" id="BARS01045168">
    <property type="protein sequence ID" value="GAG29891.1"/>
    <property type="molecule type" value="Genomic_DNA"/>
</dbReference>
<sequence length="41" mass="4172">EQIQIVVNADPGGLSPAQAGAQAGMSFIETMRARGIQLSTG</sequence>
<name>X0XYS3_9ZZZZ</name>
<reference evidence="1" key="1">
    <citation type="journal article" date="2014" name="Front. Microbiol.">
        <title>High frequency of phylogenetically diverse reductive dehalogenase-homologous genes in deep subseafloor sedimentary metagenomes.</title>
        <authorList>
            <person name="Kawai M."/>
            <person name="Futagami T."/>
            <person name="Toyoda A."/>
            <person name="Takaki Y."/>
            <person name="Nishi S."/>
            <person name="Hori S."/>
            <person name="Arai W."/>
            <person name="Tsubouchi T."/>
            <person name="Morono Y."/>
            <person name="Uchiyama I."/>
            <person name="Ito T."/>
            <person name="Fujiyama A."/>
            <person name="Inagaki F."/>
            <person name="Takami H."/>
        </authorList>
    </citation>
    <scope>NUCLEOTIDE SEQUENCE</scope>
    <source>
        <strain evidence="1">Expedition CK06-06</strain>
    </source>
</reference>
<dbReference type="AlphaFoldDB" id="X0XYS3"/>
<accession>X0XYS3</accession>
<proteinExistence type="predicted"/>
<gene>
    <name evidence="1" type="ORF">S01H1_68128</name>
</gene>
<organism evidence="1">
    <name type="scientific">marine sediment metagenome</name>
    <dbReference type="NCBI Taxonomy" id="412755"/>
    <lineage>
        <taxon>unclassified sequences</taxon>
        <taxon>metagenomes</taxon>
        <taxon>ecological metagenomes</taxon>
    </lineage>
</organism>
<comment type="caution">
    <text evidence="1">The sequence shown here is derived from an EMBL/GenBank/DDBJ whole genome shotgun (WGS) entry which is preliminary data.</text>
</comment>
<feature type="non-terminal residue" evidence="1">
    <location>
        <position position="1"/>
    </location>
</feature>